<reference evidence="9" key="1">
    <citation type="submission" date="2021-11" db="EMBL/GenBank/DDBJ databases">
        <title>Halomonas sp., isolated from a coastal aquaculture zone in Dongshan Bay.</title>
        <authorList>
            <person name="Lin W."/>
        </authorList>
    </citation>
    <scope>NUCLEOTIDE SEQUENCE</scope>
    <source>
        <strain evidence="9">Yzlin-01</strain>
    </source>
</reference>
<dbReference type="NCBIfam" id="NF004388">
    <property type="entry name" value="PRK05749.1-4"/>
    <property type="match status" value="1"/>
</dbReference>
<dbReference type="InterPro" id="IPR039901">
    <property type="entry name" value="Kdotransferase"/>
</dbReference>
<dbReference type="EMBL" id="JAJISC010000001">
    <property type="protein sequence ID" value="MCS2607723.1"/>
    <property type="molecule type" value="Genomic_DNA"/>
</dbReference>
<evidence type="ECO:0000259" key="8">
    <source>
        <dbReference type="Pfam" id="PF04413"/>
    </source>
</evidence>
<sequence length="433" mass="46532">MGLARASYSTLLYALSPLIVQRIWREQLSGYRRAQRLGFALGTFPAGPRIWLHCASVGEVRAARGLIEGLLARYPEHILCVTTMTATGARQVHALADELGNPRLVHRFVALDFPGAARRFVAALAPALGMLFETELWPNLIDACARQGVPTALVNGRISPRAFKRYRAFTGVMSETLDKLDWIAAKSPADAERLEALGAPPARMAVVGSLKFDMTLSSTTREQGERLRATLAARPVWVAGSTREGEEEQVLAAHRTLCQRFPDALLVLAPRHPQRFDAVAALIERQGFRLARRSRGEAITAETQVYLGDTLGELGVLYAAGSVAFVGGSLVPLGGHNVVEPALLGLPVLCGPSLENFDDVAAPLLDSGALMRVMDASALANAVASLWEVPSLALEQGAAGRDVVMAQRGALRRTLAGLDALLPADEAHLDRTF</sequence>
<evidence type="ECO:0000256" key="7">
    <source>
        <dbReference type="RuleBase" id="RU365103"/>
    </source>
</evidence>
<evidence type="ECO:0000256" key="6">
    <source>
        <dbReference type="ARBA" id="ARBA00049183"/>
    </source>
</evidence>
<dbReference type="RefSeq" id="WP_259034238.1">
    <property type="nucleotide sequence ID" value="NZ_JAJISC010000001.1"/>
</dbReference>
<comment type="caution">
    <text evidence="9">The sequence shown here is derived from an EMBL/GenBank/DDBJ whole genome shotgun (WGS) entry which is preliminary data.</text>
</comment>
<keyword evidence="4 7" id="KW-0808">Transferase</keyword>
<keyword evidence="7" id="KW-0472">Membrane</keyword>
<feature type="domain" description="3-deoxy-D-manno-octulosonic-acid transferase N-terminal" evidence="8">
    <location>
        <begin position="34"/>
        <end position="214"/>
    </location>
</feature>
<evidence type="ECO:0000256" key="2">
    <source>
        <dbReference type="ARBA" id="ARBA00012621"/>
    </source>
</evidence>
<evidence type="ECO:0000256" key="5">
    <source>
        <dbReference type="ARBA" id="ARBA00031445"/>
    </source>
</evidence>
<keyword evidence="10" id="KW-1185">Reference proteome</keyword>
<evidence type="ECO:0000313" key="9">
    <source>
        <dbReference type="EMBL" id="MCS2607723.1"/>
    </source>
</evidence>
<keyword evidence="9" id="KW-0328">Glycosyltransferase</keyword>
<comment type="similarity">
    <text evidence="7">Belongs to the glycosyltransferase group 1 family.</text>
</comment>
<comment type="pathway">
    <text evidence="1 7">Bacterial outer membrane biogenesis; LPS core biosynthesis.</text>
</comment>
<dbReference type="SUPFAM" id="SSF53756">
    <property type="entry name" value="UDP-Glycosyltransferase/glycogen phosphorylase"/>
    <property type="match status" value="1"/>
</dbReference>
<name>A0ABT2E829_9GAMM</name>
<evidence type="ECO:0000256" key="4">
    <source>
        <dbReference type="ARBA" id="ARBA00022679"/>
    </source>
</evidence>
<comment type="subcellular location">
    <subcellularLocation>
        <location evidence="7">Cell membrane</location>
    </subcellularLocation>
</comment>
<gene>
    <name evidence="9" type="primary">waaA</name>
    <name evidence="9" type="ORF">LLY24_00120</name>
</gene>
<dbReference type="PANTHER" id="PTHR42755:SF1">
    <property type="entry name" value="3-DEOXY-D-MANNO-OCTULOSONIC ACID TRANSFERASE, MITOCHONDRIAL-RELATED"/>
    <property type="match status" value="1"/>
</dbReference>
<comment type="catalytic activity">
    <reaction evidence="6 7">
        <text>lipid IVA (E. coli) + CMP-3-deoxy-beta-D-manno-octulosonate = alpha-Kdo-(2-&gt;6)-lipid IVA (E. coli) + CMP + H(+)</text>
        <dbReference type="Rhea" id="RHEA:28066"/>
        <dbReference type="ChEBI" id="CHEBI:15378"/>
        <dbReference type="ChEBI" id="CHEBI:58603"/>
        <dbReference type="ChEBI" id="CHEBI:60364"/>
        <dbReference type="ChEBI" id="CHEBI:60377"/>
        <dbReference type="ChEBI" id="CHEBI:85987"/>
        <dbReference type="EC" id="2.4.99.12"/>
    </reaction>
</comment>
<dbReference type="Gene3D" id="3.40.50.11720">
    <property type="entry name" value="3-Deoxy-D-manno-octulosonic-acid transferase, N-terminal domain"/>
    <property type="match status" value="1"/>
</dbReference>
<dbReference type="InterPro" id="IPR038107">
    <property type="entry name" value="Glycos_transf_N_sf"/>
</dbReference>
<evidence type="ECO:0000256" key="1">
    <source>
        <dbReference type="ARBA" id="ARBA00004713"/>
    </source>
</evidence>
<dbReference type="EC" id="2.4.99.12" evidence="2 7"/>
<evidence type="ECO:0000313" key="10">
    <source>
        <dbReference type="Proteomes" id="UP001165542"/>
    </source>
</evidence>
<evidence type="ECO:0000256" key="3">
    <source>
        <dbReference type="ARBA" id="ARBA00019077"/>
    </source>
</evidence>
<protein>
    <recommendedName>
        <fullName evidence="3 7">3-deoxy-D-manno-octulosonic acid transferase</fullName>
        <shortName evidence="7">Kdo transferase</shortName>
        <ecNumber evidence="2 7">2.4.99.12</ecNumber>
    </recommendedName>
    <alternativeName>
        <fullName evidence="5 7">Lipid IV(A) 3-deoxy-D-manno-octulosonic acid transferase</fullName>
    </alternativeName>
</protein>
<dbReference type="GO" id="GO:0043842">
    <property type="term" value="F:Kdo transferase activity"/>
    <property type="evidence" value="ECO:0007669"/>
    <property type="project" value="UniProtKB-EC"/>
</dbReference>
<accession>A0ABT2E829</accession>
<keyword evidence="7" id="KW-1003">Cell membrane</keyword>
<dbReference type="Gene3D" id="3.40.50.2000">
    <property type="entry name" value="Glycogen Phosphorylase B"/>
    <property type="match status" value="1"/>
</dbReference>
<comment type="function">
    <text evidence="7">Involved in lipopolysaccharide (LPS) biosynthesis. Catalyzes the transfer of 3-deoxy-D-manno-octulosonate (Kdo) residue(s) from CMP-Kdo to lipid IV(A), the tetraacyldisaccharide-1,4'-bisphosphate precursor of lipid A.</text>
</comment>
<dbReference type="Proteomes" id="UP001165542">
    <property type="component" value="Unassembled WGS sequence"/>
</dbReference>
<keyword evidence="7" id="KW-0448">Lipopolysaccharide biosynthesis</keyword>
<organism evidence="9 10">
    <name type="scientific">Halomonas dongshanensis</name>
    <dbReference type="NCBI Taxonomy" id="2890835"/>
    <lineage>
        <taxon>Bacteria</taxon>
        <taxon>Pseudomonadati</taxon>
        <taxon>Pseudomonadota</taxon>
        <taxon>Gammaproteobacteria</taxon>
        <taxon>Oceanospirillales</taxon>
        <taxon>Halomonadaceae</taxon>
        <taxon>Halomonas</taxon>
    </lineage>
</organism>
<dbReference type="PANTHER" id="PTHR42755">
    <property type="entry name" value="3-DEOXY-MANNO-OCTULOSONATE CYTIDYLYLTRANSFERASE"/>
    <property type="match status" value="1"/>
</dbReference>
<dbReference type="Pfam" id="PF04413">
    <property type="entry name" value="Glycos_transf_N"/>
    <property type="match status" value="1"/>
</dbReference>
<dbReference type="InterPro" id="IPR007507">
    <property type="entry name" value="Glycos_transf_N"/>
</dbReference>
<proteinExistence type="inferred from homology"/>